<evidence type="ECO:0000313" key="1">
    <source>
        <dbReference type="EMBL" id="QDH14269.1"/>
    </source>
</evidence>
<name>A0A4Y6U9W5_9PROT</name>
<reference evidence="1 2" key="1">
    <citation type="submission" date="2019-03" db="EMBL/GenBank/DDBJ databases">
        <title>The complete genome sequence of Swingsia_sp. F3b2 LMG30590(T).</title>
        <authorList>
            <person name="Chua K.-O."/>
            <person name="Chan K.-G."/>
            <person name="See-Too W.-S."/>
        </authorList>
    </citation>
    <scope>NUCLEOTIDE SEQUENCE [LARGE SCALE GENOMIC DNA]</scope>
    <source>
        <strain evidence="1 2">F3b2</strain>
    </source>
</reference>
<protein>
    <submittedName>
        <fullName evidence="1">Uncharacterized protein</fullName>
    </submittedName>
</protein>
<organism evidence="1 2">
    <name type="scientific">Formicincola oecophyllae</name>
    <dbReference type="NCBI Taxonomy" id="2558361"/>
    <lineage>
        <taxon>Bacteria</taxon>
        <taxon>Pseudomonadati</taxon>
        <taxon>Pseudomonadota</taxon>
        <taxon>Alphaproteobacteria</taxon>
        <taxon>Acetobacterales</taxon>
        <taxon>Acetobacteraceae</taxon>
        <taxon>Formicincola</taxon>
    </lineage>
</organism>
<proteinExistence type="predicted"/>
<dbReference type="KEGG" id="swf:E3E12_00965"/>
<dbReference type="AlphaFoldDB" id="A0A4Y6U9W5"/>
<sequence>MMLPVALILVVGSRTGLLDEVQDRLTFKQASWFDNTALTNHLRLVARRHHLTTLPAHCLVPLINTVGARNQELANDTVFEIMGRHGHDCPGQPGAEMLFRLRVNRLGRLIFTDAGHPGQFTPLLP</sequence>
<evidence type="ECO:0000313" key="2">
    <source>
        <dbReference type="Proteomes" id="UP000318709"/>
    </source>
</evidence>
<accession>A0A4Y6U9W5</accession>
<gene>
    <name evidence="1" type="ORF">E3E12_00965</name>
</gene>
<keyword evidence="2" id="KW-1185">Reference proteome</keyword>
<dbReference type="Proteomes" id="UP000318709">
    <property type="component" value="Chromosome"/>
</dbReference>
<dbReference type="EMBL" id="CP038231">
    <property type="protein sequence ID" value="QDH14269.1"/>
    <property type="molecule type" value="Genomic_DNA"/>
</dbReference>
<dbReference type="OrthoDB" id="7221423at2"/>